<accession>A0A160TJM4</accession>
<reference evidence="1" key="1">
    <citation type="submission" date="2015-10" db="EMBL/GenBank/DDBJ databases">
        <authorList>
            <person name="Gilbert D.G."/>
        </authorList>
    </citation>
    <scope>NUCLEOTIDE SEQUENCE</scope>
</reference>
<protein>
    <submittedName>
        <fullName evidence="1">Uncharacterized protein</fullName>
    </submittedName>
</protein>
<sequence>MLSLERRDGPAHLLDQGVPFSAVGTLPRPAVRNRSAGLTDIAFLRFRHADALARKEREGNKLFHSWETDWHPHHYVMPNLFRHPPFHEPQGR</sequence>
<dbReference type="AlphaFoldDB" id="A0A160TJM4"/>
<proteinExistence type="predicted"/>
<dbReference type="EMBL" id="CZQE01000230">
    <property type="protein sequence ID" value="CUS45255.1"/>
    <property type="molecule type" value="Genomic_DNA"/>
</dbReference>
<organism evidence="1">
    <name type="scientific">hydrothermal vent metagenome</name>
    <dbReference type="NCBI Taxonomy" id="652676"/>
    <lineage>
        <taxon>unclassified sequences</taxon>
        <taxon>metagenomes</taxon>
        <taxon>ecological metagenomes</taxon>
    </lineage>
</organism>
<name>A0A160TJM4_9ZZZZ</name>
<evidence type="ECO:0000313" key="1">
    <source>
        <dbReference type="EMBL" id="CUS45255.1"/>
    </source>
</evidence>
<gene>
    <name evidence="1" type="ORF">MGWOODY_Smn1535</name>
</gene>